<evidence type="ECO:0000313" key="7">
    <source>
        <dbReference type="Proteomes" id="UP000250043"/>
    </source>
</evidence>
<comment type="similarity">
    <text evidence="5">Belongs to the class VI-like SAM-binding methyltransferase superfamily. Isoprenylcysteine carboxyl methyltransferase family.</text>
</comment>
<keyword evidence="5" id="KW-0489">Methyltransferase</keyword>
<dbReference type="Proteomes" id="UP000250043">
    <property type="component" value="Unassembled WGS sequence"/>
</dbReference>
<evidence type="ECO:0000256" key="2">
    <source>
        <dbReference type="ARBA" id="ARBA00022692"/>
    </source>
</evidence>
<dbReference type="Gene3D" id="1.20.120.1630">
    <property type="match status" value="1"/>
</dbReference>
<keyword evidence="5" id="KW-0808">Transferase</keyword>
<dbReference type="GO" id="GO:0032259">
    <property type="term" value="P:methylation"/>
    <property type="evidence" value="ECO:0007669"/>
    <property type="project" value="UniProtKB-KW"/>
</dbReference>
<evidence type="ECO:0000256" key="4">
    <source>
        <dbReference type="ARBA" id="ARBA00023136"/>
    </source>
</evidence>
<protein>
    <recommendedName>
        <fullName evidence="5">Protein-S-isoprenylcysteine O-methyltransferase</fullName>
        <ecNumber evidence="5">2.1.1.100</ecNumber>
    </recommendedName>
</protein>
<accession>A0A8E2ANQ0</accession>
<dbReference type="InterPro" id="IPR007269">
    <property type="entry name" value="ICMT_MeTrfase"/>
</dbReference>
<organism evidence="6 7">
    <name type="scientific">Obba rivulosa</name>
    <dbReference type="NCBI Taxonomy" id="1052685"/>
    <lineage>
        <taxon>Eukaryota</taxon>
        <taxon>Fungi</taxon>
        <taxon>Dikarya</taxon>
        <taxon>Basidiomycota</taxon>
        <taxon>Agaricomycotina</taxon>
        <taxon>Agaricomycetes</taxon>
        <taxon>Polyporales</taxon>
        <taxon>Gelatoporiaceae</taxon>
        <taxon>Obba</taxon>
    </lineage>
</organism>
<name>A0A8E2ANQ0_9APHY</name>
<keyword evidence="2" id="KW-0812">Transmembrane</keyword>
<reference evidence="6 7" key="1">
    <citation type="submission" date="2016-07" db="EMBL/GenBank/DDBJ databases">
        <title>Draft genome of the white-rot fungus Obba rivulosa 3A-2.</title>
        <authorList>
            <consortium name="DOE Joint Genome Institute"/>
            <person name="Miettinen O."/>
            <person name="Riley R."/>
            <person name="Acob R."/>
            <person name="Barry K."/>
            <person name="Cullen D."/>
            <person name="De Vries R."/>
            <person name="Hainaut M."/>
            <person name="Hatakka A."/>
            <person name="Henrissat B."/>
            <person name="Hilden K."/>
            <person name="Kuo R."/>
            <person name="Labutti K."/>
            <person name="Lipzen A."/>
            <person name="Makela M.R."/>
            <person name="Sandor L."/>
            <person name="Spatafora J.W."/>
            <person name="Grigoriev I.V."/>
            <person name="Hibbett D.S."/>
        </authorList>
    </citation>
    <scope>NUCLEOTIDE SEQUENCE [LARGE SCALE GENOMIC DNA]</scope>
    <source>
        <strain evidence="6 7">3A-2</strain>
    </source>
</reference>
<keyword evidence="5" id="KW-0949">S-adenosyl-L-methionine</keyword>
<dbReference type="EC" id="2.1.1.100" evidence="5"/>
<dbReference type="OrthoDB" id="422086at2759"/>
<evidence type="ECO:0000256" key="3">
    <source>
        <dbReference type="ARBA" id="ARBA00022989"/>
    </source>
</evidence>
<dbReference type="AlphaFoldDB" id="A0A8E2ANQ0"/>
<dbReference type="PANTHER" id="PTHR12714:SF9">
    <property type="entry name" value="PROTEIN-S-ISOPRENYLCYSTEINE O-METHYLTRANSFERASE"/>
    <property type="match status" value="1"/>
</dbReference>
<keyword evidence="4" id="KW-0472">Membrane</keyword>
<comment type="subcellular location">
    <subcellularLocation>
        <location evidence="5">Endoplasmic reticulum membrane</location>
        <topology evidence="5">Multi-pass membrane protein</topology>
    </subcellularLocation>
    <subcellularLocation>
        <location evidence="1">Membrane</location>
        <topology evidence="1">Multi-pass membrane protein</topology>
    </subcellularLocation>
</comment>
<gene>
    <name evidence="6" type="ORF">OBBRIDRAFT_796998</name>
</gene>
<evidence type="ECO:0000313" key="6">
    <source>
        <dbReference type="EMBL" id="OCH86629.1"/>
    </source>
</evidence>
<comment type="catalytic activity">
    <reaction evidence="5">
        <text>[protein]-C-terminal S-[(2E,6E)-farnesyl]-L-cysteine + S-adenosyl-L-methionine = [protein]-C-terminal S-[(2E,6E)-farnesyl]-L-cysteine methyl ester + S-adenosyl-L-homocysteine</text>
        <dbReference type="Rhea" id="RHEA:21672"/>
        <dbReference type="Rhea" id="RHEA-COMP:12125"/>
        <dbReference type="Rhea" id="RHEA-COMP:12126"/>
        <dbReference type="ChEBI" id="CHEBI:57856"/>
        <dbReference type="ChEBI" id="CHEBI:59789"/>
        <dbReference type="ChEBI" id="CHEBI:90510"/>
        <dbReference type="ChEBI" id="CHEBI:90511"/>
        <dbReference type="EC" id="2.1.1.100"/>
    </reaction>
</comment>
<dbReference type="PANTHER" id="PTHR12714">
    <property type="entry name" value="PROTEIN-S ISOPRENYLCYSTEINE O-METHYLTRANSFERASE"/>
    <property type="match status" value="1"/>
</dbReference>
<sequence>MLNIATEDVLKVPLLLVAAFAGHTALTSPTATPHTYEQERLYGDNEQDAVTKMLWTLPVVKAVLWLATFCETIAVLSQYFPELTNISSVICPAEGGPLRIALSNIFFIGWGLAVSGAALRGWCFRELGRHFTFHLSLRDNHKLVTSGPYALVRHPAYSGHVAYTVGSMVYLLGSGSWMRECGVLHIGSGKSLVSATGLLLLAVSSIFKRAVLEDRALREEFKGKWEEYAKRTPYRMIPYLF</sequence>
<keyword evidence="7" id="KW-1185">Reference proteome</keyword>
<evidence type="ECO:0000256" key="5">
    <source>
        <dbReference type="RuleBase" id="RU362022"/>
    </source>
</evidence>
<keyword evidence="3" id="KW-1133">Transmembrane helix</keyword>
<dbReference type="EMBL" id="KV722518">
    <property type="protein sequence ID" value="OCH86629.1"/>
    <property type="molecule type" value="Genomic_DNA"/>
</dbReference>
<dbReference type="GO" id="GO:0005789">
    <property type="term" value="C:endoplasmic reticulum membrane"/>
    <property type="evidence" value="ECO:0007669"/>
    <property type="project" value="UniProtKB-SubCell"/>
</dbReference>
<proteinExistence type="inferred from homology"/>
<dbReference type="Pfam" id="PF04140">
    <property type="entry name" value="ICMT"/>
    <property type="match status" value="1"/>
</dbReference>
<evidence type="ECO:0000256" key="1">
    <source>
        <dbReference type="ARBA" id="ARBA00004141"/>
    </source>
</evidence>
<keyword evidence="5" id="KW-0256">Endoplasmic reticulum</keyword>
<dbReference type="GO" id="GO:0004671">
    <property type="term" value="F:protein C-terminal S-isoprenylcysteine carboxyl O-methyltransferase activity"/>
    <property type="evidence" value="ECO:0007669"/>
    <property type="project" value="UniProtKB-EC"/>
</dbReference>